<comment type="caution">
    <text evidence="2">The sequence shown here is derived from an EMBL/GenBank/DDBJ whole genome shotgun (WGS) entry which is preliminary data.</text>
</comment>
<name>A0A3S5A217_9PLAT</name>
<dbReference type="AlphaFoldDB" id="A0A3S5A217"/>
<reference evidence="2" key="1">
    <citation type="submission" date="2018-11" db="EMBL/GenBank/DDBJ databases">
        <authorList>
            <consortium name="Pathogen Informatics"/>
        </authorList>
    </citation>
    <scope>NUCLEOTIDE SEQUENCE</scope>
</reference>
<dbReference type="EMBL" id="CAAALY010016214">
    <property type="protein sequence ID" value="VEL12904.1"/>
    <property type="molecule type" value="Genomic_DNA"/>
</dbReference>
<keyword evidence="3" id="KW-1185">Reference proteome</keyword>
<dbReference type="Pfam" id="PF22981">
    <property type="entry name" value="RM2_Med14"/>
    <property type="match status" value="1"/>
</dbReference>
<evidence type="ECO:0000313" key="2">
    <source>
        <dbReference type="EMBL" id="VEL12904.1"/>
    </source>
</evidence>
<protein>
    <recommendedName>
        <fullName evidence="1">Mediator of RNA polymerase II transcription subunit 14 RM2 domain-containing protein</fullName>
    </recommendedName>
</protein>
<dbReference type="InterPro" id="IPR055113">
    <property type="entry name" value="Med14_RM2"/>
</dbReference>
<feature type="domain" description="Mediator of RNA polymerase II transcription subunit 14 RM2" evidence="1">
    <location>
        <begin position="16"/>
        <end position="47"/>
    </location>
</feature>
<accession>A0A3S5A217</accession>
<gene>
    <name evidence="2" type="ORF">PXEA_LOCUS6344</name>
</gene>
<evidence type="ECO:0000313" key="3">
    <source>
        <dbReference type="Proteomes" id="UP000784294"/>
    </source>
</evidence>
<organism evidence="2 3">
    <name type="scientific">Protopolystoma xenopodis</name>
    <dbReference type="NCBI Taxonomy" id="117903"/>
    <lineage>
        <taxon>Eukaryota</taxon>
        <taxon>Metazoa</taxon>
        <taxon>Spiralia</taxon>
        <taxon>Lophotrochozoa</taxon>
        <taxon>Platyhelminthes</taxon>
        <taxon>Monogenea</taxon>
        <taxon>Polyopisthocotylea</taxon>
        <taxon>Polystomatidea</taxon>
        <taxon>Polystomatidae</taxon>
        <taxon>Protopolystoma</taxon>
    </lineage>
</organism>
<proteinExistence type="predicted"/>
<evidence type="ECO:0000259" key="1">
    <source>
        <dbReference type="Pfam" id="PF22981"/>
    </source>
</evidence>
<sequence>MQLDLLHEQAQRARAARPPDQLTVEIYQPGSCLVLSYWHGLARSDFQATLLATGKLQRCCNVTYC</sequence>
<dbReference type="Proteomes" id="UP000784294">
    <property type="component" value="Unassembled WGS sequence"/>
</dbReference>